<dbReference type="RefSeq" id="WP_261627027.1">
    <property type="nucleotide sequence ID" value="NZ_CAMAPC010000022.1"/>
</dbReference>
<dbReference type="Pfam" id="PF13688">
    <property type="entry name" value="Reprolysin_5"/>
    <property type="match status" value="1"/>
</dbReference>
<dbReference type="InterPro" id="IPR024079">
    <property type="entry name" value="MetalloPept_cat_dom_sf"/>
</dbReference>
<evidence type="ECO:0000259" key="3">
    <source>
        <dbReference type="PROSITE" id="PS50093"/>
    </source>
</evidence>
<accession>A0A9W4R3Q1</accession>
<dbReference type="InterPro" id="IPR007280">
    <property type="entry name" value="Peptidase_C_arc/bac"/>
</dbReference>
<dbReference type="Gene3D" id="3.40.390.10">
    <property type="entry name" value="Collagenase (Catalytic Domain)"/>
    <property type="match status" value="1"/>
</dbReference>
<dbReference type="InterPro" id="IPR045474">
    <property type="entry name" value="GEVED"/>
</dbReference>
<dbReference type="InterPro" id="IPR000601">
    <property type="entry name" value="PKD_dom"/>
</dbReference>
<evidence type="ECO:0000256" key="2">
    <source>
        <dbReference type="SAM" id="SignalP"/>
    </source>
</evidence>
<protein>
    <recommendedName>
        <fullName evidence="3">PKD domain-containing protein</fullName>
    </recommendedName>
</protein>
<dbReference type="PROSITE" id="PS50093">
    <property type="entry name" value="PKD"/>
    <property type="match status" value="3"/>
</dbReference>
<feature type="signal peptide" evidence="2">
    <location>
        <begin position="1"/>
        <end position="23"/>
    </location>
</feature>
<dbReference type="SUPFAM" id="SSF49299">
    <property type="entry name" value="PKD domain"/>
    <property type="match status" value="3"/>
</dbReference>
<dbReference type="InterPro" id="IPR013783">
    <property type="entry name" value="Ig-like_fold"/>
</dbReference>
<dbReference type="Proteomes" id="UP001152467">
    <property type="component" value="Unassembled WGS sequence"/>
</dbReference>
<dbReference type="GO" id="GO:0008237">
    <property type="term" value="F:metallopeptidase activity"/>
    <property type="evidence" value="ECO:0007669"/>
    <property type="project" value="InterPro"/>
</dbReference>
<sequence length="1363" mass="147846">MKHYKLKKIAAVLAVTASFSSIAQEVTLFNHAIAFENESSKKRHNKNISNKETNQVAHNALVQSVELNTIAVSTLKVGDLISLMIDGKYIQIELTRVTRPQANKTLIDGKSYDNAAKLSMININGRYSAKITINDVGYLLTPSQTDSSIYKLSKFKDDKLPVDDSNHPQTNTQHNVLTVEGLSNALSKTLSSATNTPQVTVIVAYTEKLAQEIGDVDAYLALMEKDTNDSYAASGINASVSIIHSYQTGYKSTGDMAEDNSTLLNENSSDWLKNPNPLAPNGYGQELKSLRDEHQADVMVFLADKDKSSPWAGWAGEIGTDEKSALFTLSSWGTFKNTFAHELGHLYGARHDNDSTTTPFAYGHGYCNDAKTWRTMMAISDCGERLNAWSNPDQIYKDEAGGTVATNNNARVHNERAATMAALRTSAHIAPTATITQANTTTNNLTVTFAGQATDQDGMIASTLWDFGDGVYSNEPYAEGDNVSHTYQFPGTYTVRYTATDNHGLINSVSTEITVTALPGTGYCAAKATNALFQHTQSVKVNSLKHDTWRRQYTDQTTKEAFTAYAGSATGIELQQGTRGNKFGPYAAYWAVYIDLNQDNVFSNDELLHYALPRTIQSHEPVLGNITIPETALAGTTRMRVLQSYQLRDGEAQLAACGDFTWGEVEDYKINIVKEANPAEFSANTTVNDLTVGFSGITNSDVASVEWDFGDGTYSRSSTSTEFSPNHTYLFSGSYTVTLTITLKNGQTVTHSKVIEVTAPAGQDYCKAYGNQPKYQFNANVTLNGTGVTSGSTPYSDHTSTVMGAVRGENIISVRQGATGSESSYDAEWRIYIDSNQNGTFEETENVWYWTGANTSRAIERSFTLSDTALEGKTRMRVLQSYEKLSSPCGRIRWGEVEDFTVDIKAHNPAEFNANVTANNLTVSFDDNTDTSAVASIAYDFGDGAVNGDHTGTQSDPTHTYAYTGTYTARLTATLQDGVSYVKQQDVTVSGDAYCAAYGKSTTQWTSNVRLDAINNASDKSQFTHFFDSGFTLEAGKTTEIGLTHNSGGPYLANWAVYVDLNNNNSFDDATELLLQTSATTLDEVIGSITIPQGTSPTTTVMRVMQSYELTDAKVPSCGSFGWGEVEDYTISITDGTTVPSNKLQNGVTKSNIDVVKGETKTFTFDVPQDATNINVHMGAGTGDPDLYVKFDDADTTSNWDCRPYKGGNVSETCDSSSLANTGGTYYVSVKGWTDSDNVTLTASYTDPIITPPATNICETKAPQTRGNLTNAQAICLGSNTVYVAISVPSGQSKLTINTTGGNSDASIYQNSQGWPSASNFENSATTANSSEELITINSPNSGWHYFMVTGQGTGTQFRATYE</sequence>
<evidence type="ECO:0000313" key="5">
    <source>
        <dbReference type="Proteomes" id="UP001152467"/>
    </source>
</evidence>
<dbReference type="Pfam" id="PF20009">
    <property type="entry name" value="GEVED"/>
    <property type="match status" value="3"/>
</dbReference>
<dbReference type="SMART" id="SM00089">
    <property type="entry name" value="PKD"/>
    <property type="match status" value="3"/>
</dbReference>
<dbReference type="Gene3D" id="2.60.120.380">
    <property type="match status" value="2"/>
</dbReference>
<gene>
    <name evidence="4" type="ORF">PSECIP111854_03741</name>
</gene>
<evidence type="ECO:0000313" key="4">
    <source>
        <dbReference type="EMBL" id="CAH9065724.1"/>
    </source>
</evidence>
<comment type="cofactor">
    <cofactor evidence="1">
        <name>Ca(2+)</name>
        <dbReference type="ChEBI" id="CHEBI:29108"/>
    </cofactor>
</comment>
<dbReference type="Gene3D" id="2.60.40.10">
    <property type="entry name" value="Immunoglobulins"/>
    <property type="match status" value="3"/>
</dbReference>
<feature type="domain" description="PKD" evidence="3">
    <location>
        <begin position="430"/>
        <end position="522"/>
    </location>
</feature>
<comment type="caution">
    <text evidence="4">The sequence shown here is derived from an EMBL/GenBank/DDBJ whole genome shotgun (WGS) entry which is preliminary data.</text>
</comment>
<name>A0A9W4R3Q1_9GAMM</name>
<feature type="domain" description="PKD" evidence="3">
    <location>
        <begin position="920"/>
        <end position="989"/>
    </location>
</feature>
<evidence type="ECO:0000256" key="1">
    <source>
        <dbReference type="ARBA" id="ARBA00001913"/>
    </source>
</evidence>
<dbReference type="InterPro" id="IPR035986">
    <property type="entry name" value="PKD_dom_sf"/>
</dbReference>
<dbReference type="EMBL" id="CAMAPC010000022">
    <property type="protein sequence ID" value="CAH9065724.1"/>
    <property type="molecule type" value="Genomic_DNA"/>
</dbReference>
<reference evidence="4" key="1">
    <citation type="submission" date="2022-07" db="EMBL/GenBank/DDBJ databases">
        <authorList>
            <person name="Criscuolo A."/>
        </authorList>
    </citation>
    <scope>NUCLEOTIDE SEQUENCE</scope>
    <source>
        <strain evidence="4">CIP111854</strain>
    </source>
</reference>
<feature type="chain" id="PRO_5040720161" description="PKD domain-containing protein" evidence="2">
    <location>
        <begin position="24"/>
        <end position="1363"/>
    </location>
</feature>
<dbReference type="Pfam" id="PF18911">
    <property type="entry name" value="PKD_4"/>
    <property type="match status" value="3"/>
</dbReference>
<proteinExistence type="predicted"/>
<dbReference type="InterPro" id="IPR022409">
    <property type="entry name" value="PKD/Chitinase_dom"/>
</dbReference>
<organism evidence="4 5">
    <name type="scientific">Pseudoalteromonas holothuriae</name>
    <dbReference type="NCBI Taxonomy" id="2963714"/>
    <lineage>
        <taxon>Bacteria</taxon>
        <taxon>Pseudomonadati</taxon>
        <taxon>Pseudomonadota</taxon>
        <taxon>Gammaproteobacteria</taxon>
        <taxon>Alteromonadales</taxon>
        <taxon>Pseudoalteromonadaceae</taxon>
        <taxon>Pseudoalteromonas</taxon>
    </lineage>
</organism>
<dbReference type="Pfam" id="PF04151">
    <property type="entry name" value="PPC"/>
    <property type="match status" value="2"/>
</dbReference>
<keyword evidence="5" id="KW-1185">Reference proteome</keyword>
<dbReference type="CDD" id="cd00146">
    <property type="entry name" value="PKD"/>
    <property type="match status" value="3"/>
</dbReference>
<keyword evidence="2" id="KW-0732">Signal</keyword>
<dbReference type="SUPFAM" id="SSF55486">
    <property type="entry name" value="Metalloproteases ('zincins'), catalytic domain"/>
    <property type="match status" value="1"/>
</dbReference>
<feature type="domain" description="PKD" evidence="3">
    <location>
        <begin position="675"/>
        <end position="764"/>
    </location>
</feature>